<dbReference type="AlphaFoldDB" id="A0AA38VXU5"/>
<protein>
    <submittedName>
        <fullName evidence="6">Carboxylic ester hydrolase</fullName>
    </submittedName>
</protein>
<proteinExistence type="inferred from homology"/>
<accession>A0AA38VXU5</accession>
<dbReference type="InterPro" id="IPR029058">
    <property type="entry name" value="AB_hydrolase_fold"/>
</dbReference>
<evidence type="ECO:0000256" key="3">
    <source>
        <dbReference type="SAM" id="MobiDB-lite"/>
    </source>
</evidence>
<feature type="domain" description="Carboxylesterase type B" evidence="5">
    <location>
        <begin position="372"/>
        <end position="497"/>
    </location>
</feature>
<keyword evidence="2 6" id="KW-0378">Hydrolase</keyword>
<name>A0AA38VXU5_9PEZI</name>
<dbReference type="PANTHER" id="PTHR43918">
    <property type="entry name" value="ACETYLCHOLINESTERASE"/>
    <property type="match status" value="1"/>
</dbReference>
<dbReference type="InterPro" id="IPR002018">
    <property type="entry name" value="CarbesteraseB"/>
</dbReference>
<dbReference type="SUPFAM" id="SSF53474">
    <property type="entry name" value="alpha/beta-Hydrolases"/>
    <property type="match status" value="1"/>
</dbReference>
<evidence type="ECO:0000256" key="1">
    <source>
        <dbReference type="ARBA" id="ARBA00005964"/>
    </source>
</evidence>
<evidence type="ECO:0000313" key="7">
    <source>
        <dbReference type="Proteomes" id="UP001174694"/>
    </source>
</evidence>
<dbReference type="GO" id="GO:0052689">
    <property type="term" value="F:carboxylic ester hydrolase activity"/>
    <property type="evidence" value="ECO:0007669"/>
    <property type="project" value="TreeGrafter"/>
</dbReference>
<dbReference type="Proteomes" id="UP001174694">
    <property type="component" value="Unassembled WGS sequence"/>
</dbReference>
<dbReference type="InterPro" id="IPR050654">
    <property type="entry name" value="AChE-related_enzymes"/>
</dbReference>
<evidence type="ECO:0000313" key="6">
    <source>
        <dbReference type="EMBL" id="KAJ9157899.1"/>
    </source>
</evidence>
<keyword evidence="7" id="KW-1185">Reference proteome</keyword>
<keyword evidence="4" id="KW-0732">Signal</keyword>
<dbReference type="PANTHER" id="PTHR43918:SF4">
    <property type="entry name" value="CARBOXYLIC ESTER HYDROLASE"/>
    <property type="match status" value="1"/>
</dbReference>
<dbReference type="Gene3D" id="3.40.50.1820">
    <property type="entry name" value="alpha/beta hydrolase"/>
    <property type="match status" value="1"/>
</dbReference>
<evidence type="ECO:0000256" key="2">
    <source>
        <dbReference type="ARBA" id="ARBA00022801"/>
    </source>
</evidence>
<dbReference type="EMBL" id="JANBVO010000001">
    <property type="protein sequence ID" value="KAJ9157899.1"/>
    <property type="molecule type" value="Genomic_DNA"/>
</dbReference>
<reference evidence="6" key="1">
    <citation type="submission" date="2022-07" db="EMBL/GenBank/DDBJ databases">
        <title>Fungi with potential for degradation of polypropylene.</title>
        <authorList>
            <person name="Gostincar C."/>
        </authorList>
    </citation>
    <scope>NUCLEOTIDE SEQUENCE</scope>
    <source>
        <strain evidence="6">EXF-13308</strain>
    </source>
</reference>
<comment type="caution">
    <text evidence="6">The sequence shown here is derived from an EMBL/GenBank/DDBJ whole genome shotgun (WGS) entry which is preliminary data.</text>
</comment>
<feature type="signal peptide" evidence="4">
    <location>
        <begin position="1"/>
        <end position="20"/>
    </location>
</feature>
<evidence type="ECO:0000256" key="4">
    <source>
        <dbReference type="SAM" id="SignalP"/>
    </source>
</evidence>
<gene>
    <name evidence="6" type="ORF">NKR23_g464</name>
</gene>
<sequence>MASLRLCLAMIASIFSVASAAQRNWIVGQAVSTTSGVLLGHASEFAPDVSEYLGAPFAEPPVGELRWAAPVRFSASGEFNASSFGNACPRLPGNNNLNALSKWFANLTDAGAAILTIQSAANDTFSEDCLTVNVWTKPQAGAASKPVIVFVHGGAFSSGDCSNPFESGAVFADEQDVVFVTFNYRLSIMGFPGHNDTEKVPYNLGLRDQRLAIEWIRDNIAAFSGDPDRITLFGSSAGAASLDYFSYAYVDDPIVSSFIPASGTATSFGAIQPDAAAQKWFTVSETLGCGGASTDPDALLSCMRGKSTDEVMSAIPPVAGFSALQSSFTATVDETLVFADYTNRTPVARPVLIGSNDAEAELFEATAALKGSTFTTDFWATVTHAVFTCPAALRANRSLNAGQPTWRYRFAGASFPNVRLSGNAYHGAWHGSQNVVMFGNARLSGPPDTEAEGRLAEYMRGAWAAFARDPERGLVEYGWPVYDPAERTLVQLGETGRNETGANFTVGDAYDGSCGTREEVTATRIATAATTTATATASSSASAAGPASGVSV</sequence>
<feature type="domain" description="Carboxylesterase type B" evidence="5">
    <location>
        <begin position="30"/>
        <end position="368"/>
    </location>
</feature>
<feature type="region of interest" description="Disordered" evidence="3">
    <location>
        <begin position="530"/>
        <end position="552"/>
    </location>
</feature>
<dbReference type="Pfam" id="PF00135">
    <property type="entry name" value="COesterase"/>
    <property type="match status" value="2"/>
</dbReference>
<evidence type="ECO:0000259" key="5">
    <source>
        <dbReference type="Pfam" id="PF00135"/>
    </source>
</evidence>
<feature type="chain" id="PRO_5041255749" evidence="4">
    <location>
        <begin position="21"/>
        <end position="552"/>
    </location>
</feature>
<organism evidence="6 7">
    <name type="scientific">Pleurostoma richardsiae</name>
    <dbReference type="NCBI Taxonomy" id="41990"/>
    <lineage>
        <taxon>Eukaryota</taxon>
        <taxon>Fungi</taxon>
        <taxon>Dikarya</taxon>
        <taxon>Ascomycota</taxon>
        <taxon>Pezizomycotina</taxon>
        <taxon>Sordariomycetes</taxon>
        <taxon>Sordariomycetidae</taxon>
        <taxon>Calosphaeriales</taxon>
        <taxon>Pleurostomataceae</taxon>
        <taxon>Pleurostoma</taxon>
    </lineage>
</organism>
<comment type="similarity">
    <text evidence="1">Belongs to the type-B carboxylesterase/lipase family.</text>
</comment>